<accession>A0A1E5L6H7</accession>
<evidence type="ECO:0000256" key="4">
    <source>
        <dbReference type="ARBA" id="ARBA00022801"/>
    </source>
</evidence>
<evidence type="ECO:0000259" key="6">
    <source>
        <dbReference type="Pfam" id="PF03755"/>
    </source>
</evidence>
<keyword evidence="9" id="KW-1185">Reference proteome</keyword>
<gene>
    <name evidence="8" type="ORF">BHU72_02895</name>
</gene>
<feature type="domain" description="Endoribonuclease YicC-like N-terminal" evidence="6">
    <location>
        <begin position="2"/>
        <end position="157"/>
    </location>
</feature>
<dbReference type="PANTHER" id="PTHR30636:SF3">
    <property type="entry name" value="UPF0701 PROTEIN YICC"/>
    <property type="match status" value="1"/>
</dbReference>
<dbReference type="InterPro" id="IPR013551">
    <property type="entry name" value="YicC-like_C"/>
</dbReference>
<dbReference type="OrthoDB" id="9771229at2"/>
<dbReference type="GO" id="GO:0016787">
    <property type="term" value="F:hydrolase activity"/>
    <property type="evidence" value="ECO:0007669"/>
    <property type="project" value="UniProtKB-KW"/>
</dbReference>
<evidence type="ECO:0000256" key="3">
    <source>
        <dbReference type="ARBA" id="ARBA00022759"/>
    </source>
</evidence>
<feature type="domain" description="Endoribonuclease YicC-like C-terminal" evidence="7">
    <location>
        <begin position="180"/>
        <end position="293"/>
    </location>
</feature>
<dbReference type="Proteomes" id="UP000095255">
    <property type="component" value="Unassembled WGS sequence"/>
</dbReference>
<dbReference type="EMBL" id="MJAT01000012">
    <property type="protein sequence ID" value="OEH85745.1"/>
    <property type="molecule type" value="Genomic_DNA"/>
</dbReference>
<dbReference type="PANTHER" id="PTHR30636">
    <property type="entry name" value="UPF0701 PROTEIN YICC"/>
    <property type="match status" value="1"/>
</dbReference>
<dbReference type="InterPro" id="IPR013527">
    <property type="entry name" value="YicC-like_N"/>
</dbReference>
<keyword evidence="2" id="KW-0540">Nuclease</keyword>
<dbReference type="AlphaFoldDB" id="A0A1E5L6H7"/>
<dbReference type="Pfam" id="PF08340">
    <property type="entry name" value="YicC-like_C"/>
    <property type="match status" value="1"/>
</dbReference>
<dbReference type="GO" id="GO:0004521">
    <property type="term" value="F:RNA endonuclease activity"/>
    <property type="evidence" value="ECO:0007669"/>
    <property type="project" value="InterPro"/>
</dbReference>
<dbReference type="Pfam" id="PF03755">
    <property type="entry name" value="YicC-like_N"/>
    <property type="match status" value="1"/>
</dbReference>
<dbReference type="RefSeq" id="WP_069701829.1">
    <property type="nucleotide sequence ID" value="NZ_MJAT01000012.1"/>
</dbReference>
<comment type="similarity">
    <text evidence="5">Belongs to the YicC/YloC family.</text>
</comment>
<sequence length="293" mass="33870">MLKSMTGYGRSTQSFLGYSVTVEMKAVNHRYKEVVIRMPRDIISLEEPIKKRIGDRVKRGRVDVFITIEQDKGLQESIQINPDIIAAYIIAAKKIAEEHPDVKNDLSILDIMRLPDAVSVKKFEISVDEFAEPLGLLVEQALVELLEFRKNEGISLEQDFQNRLAVTEEYVSSIETTILSSITEYTDKLRKRLNELLVDINIDEDRLALEVVIFADRTNIDEELTRLKSHIYQFRKFLKEEDAIGRKLDFLVQEMNREINTIGSKANHIDLSNYVIEVKSELEKIREQVQNVE</sequence>
<evidence type="ECO:0000256" key="2">
    <source>
        <dbReference type="ARBA" id="ARBA00022722"/>
    </source>
</evidence>
<proteinExistence type="inferred from homology"/>
<keyword evidence="3" id="KW-0255">Endonuclease</keyword>
<name>A0A1E5L6H7_9FIRM</name>
<evidence type="ECO:0000259" key="7">
    <source>
        <dbReference type="Pfam" id="PF08340"/>
    </source>
</evidence>
<comment type="cofactor">
    <cofactor evidence="1">
        <name>a divalent metal cation</name>
        <dbReference type="ChEBI" id="CHEBI:60240"/>
    </cofactor>
</comment>
<evidence type="ECO:0000313" key="9">
    <source>
        <dbReference type="Proteomes" id="UP000095255"/>
    </source>
</evidence>
<dbReference type="NCBIfam" id="TIGR00255">
    <property type="entry name" value="YicC/YloC family endoribonuclease"/>
    <property type="match status" value="1"/>
</dbReference>
<keyword evidence="4" id="KW-0378">Hydrolase</keyword>
<reference evidence="8 9" key="1">
    <citation type="submission" date="2016-09" db="EMBL/GenBank/DDBJ databases">
        <title>Desulfuribacillus arsenicus sp. nov., an obligately anaerobic, dissimilatory arsenic- and antimonate-reducing bacterium isolated from anoxic sediments.</title>
        <authorList>
            <person name="Abin C.A."/>
            <person name="Hollibaugh J.T."/>
        </authorList>
    </citation>
    <scope>NUCLEOTIDE SEQUENCE [LARGE SCALE GENOMIC DNA]</scope>
    <source>
        <strain evidence="8 9">MLFW-2</strain>
    </source>
</reference>
<evidence type="ECO:0000313" key="8">
    <source>
        <dbReference type="EMBL" id="OEH85745.1"/>
    </source>
</evidence>
<evidence type="ECO:0000256" key="5">
    <source>
        <dbReference type="ARBA" id="ARBA00035648"/>
    </source>
</evidence>
<dbReference type="InterPro" id="IPR005229">
    <property type="entry name" value="YicC/YloC-like"/>
</dbReference>
<evidence type="ECO:0000256" key="1">
    <source>
        <dbReference type="ARBA" id="ARBA00001968"/>
    </source>
</evidence>
<comment type="caution">
    <text evidence="8">The sequence shown here is derived from an EMBL/GenBank/DDBJ whole genome shotgun (WGS) entry which is preliminary data.</text>
</comment>
<dbReference type="STRING" id="1390249.BHU72_02895"/>
<protein>
    <submittedName>
        <fullName evidence="8">YicC family protein</fullName>
    </submittedName>
</protein>
<organism evidence="8 9">
    <name type="scientific">Desulfuribacillus stibiiarsenatis</name>
    <dbReference type="NCBI Taxonomy" id="1390249"/>
    <lineage>
        <taxon>Bacteria</taxon>
        <taxon>Bacillati</taxon>
        <taxon>Bacillota</taxon>
        <taxon>Desulfuribacillia</taxon>
        <taxon>Desulfuribacillales</taxon>
        <taxon>Desulfuribacillaceae</taxon>
        <taxon>Desulfuribacillus</taxon>
    </lineage>
</organism>